<dbReference type="EC" id="2.7.13.3" evidence="2"/>
<evidence type="ECO:0000259" key="8">
    <source>
        <dbReference type="PROSITE" id="PS50109"/>
    </source>
</evidence>
<dbReference type="InterPro" id="IPR036890">
    <property type="entry name" value="HATPase_C_sf"/>
</dbReference>
<keyword evidence="9" id="KW-0547">Nucleotide-binding</keyword>
<keyword evidence="10" id="KW-1185">Reference proteome</keyword>
<protein>
    <recommendedName>
        <fullName evidence="2">histidine kinase</fullName>
        <ecNumber evidence="2">2.7.13.3</ecNumber>
    </recommendedName>
</protein>
<dbReference type="GO" id="GO:0005524">
    <property type="term" value="F:ATP binding"/>
    <property type="evidence" value="ECO:0007669"/>
    <property type="project" value="UniProtKB-KW"/>
</dbReference>
<evidence type="ECO:0000256" key="1">
    <source>
        <dbReference type="ARBA" id="ARBA00000085"/>
    </source>
</evidence>
<comment type="catalytic activity">
    <reaction evidence="1">
        <text>ATP + protein L-histidine = ADP + protein N-phospho-L-histidine.</text>
        <dbReference type="EC" id="2.7.13.3"/>
    </reaction>
</comment>
<dbReference type="KEGG" id="gba:J421_5427"/>
<sequence>MGRGLTPAFVRRLRARGWRSLVVSAALFGTTLISVAGAWAARQAWVEHQRSVDAALREYARYAARAYGEQMTAALGLLRAQAAAAASVPASSHPLTLAEFAAAAGAVLDRRASYAGDRWRGFYRMDLRDGRYEATGAAADDAVLRDSIPAIARRTTAHAEPAGLPPFAFLRHGGEVLIVVVAVQRDARDVPVAAFGYVGSRLRMYAAATAGVARRSPMLLPPSTITTSWLYGETTSEDTLVALQVLGDAGEEYYRTPRQYVSDASGEFVFRGMSTSTIRATLHPALAARIRASYLHDDRRALQLLLPLLALGLAAAGVVHLRRERELQQARRDFVASVSHELRTPLAQIRMFSETLLLRRERDEEERARWLGVIGREARRLGDLVENILLFSHAESARLRLEPERTDLGELVEEVVEAYVPIAASRHMRIVADAPSRIYALVDPRALRQVAVNLLDNALKYGPARQTVTVEVERVARDDAQRDEAQWARIAVTDEGPGVPAAERERVWRPFVRLGDEGGTSGGSGIGLAVVRSLVDQHGGRVSIEDGPAGRGARVVVLLPLAAQAPPLGAPPNGSRVTASGAPA</sequence>
<keyword evidence="3" id="KW-0597">Phosphoprotein</keyword>
<dbReference type="PANTHER" id="PTHR43547:SF2">
    <property type="entry name" value="HYBRID SIGNAL TRANSDUCTION HISTIDINE KINASE C"/>
    <property type="match status" value="1"/>
</dbReference>
<evidence type="ECO:0000313" key="9">
    <source>
        <dbReference type="EMBL" id="AHG92962.1"/>
    </source>
</evidence>
<dbReference type="GO" id="GO:0000155">
    <property type="term" value="F:phosphorelay sensor kinase activity"/>
    <property type="evidence" value="ECO:0007669"/>
    <property type="project" value="InterPro"/>
</dbReference>
<evidence type="ECO:0000256" key="2">
    <source>
        <dbReference type="ARBA" id="ARBA00012438"/>
    </source>
</evidence>
<evidence type="ECO:0000256" key="6">
    <source>
        <dbReference type="ARBA" id="ARBA00023012"/>
    </source>
</evidence>
<dbReference type="SMART" id="SM00388">
    <property type="entry name" value="HisKA"/>
    <property type="match status" value="1"/>
</dbReference>
<evidence type="ECO:0000256" key="7">
    <source>
        <dbReference type="SAM" id="MobiDB-lite"/>
    </source>
</evidence>
<keyword evidence="6" id="KW-0902">Two-component regulatory system</keyword>
<dbReference type="InterPro" id="IPR036097">
    <property type="entry name" value="HisK_dim/P_sf"/>
</dbReference>
<keyword evidence="9" id="KW-0614">Plasmid</keyword>
<dbReference type="InterPro" id="IPR003661">
    <property type="entry name" value="HisK_dim/P_dom"/>
</dbReference>
<name>W0RR65_9BACT</name>
<evidence type="ECO:0000256" key="4">
    <source>
        <dbReference type="ARBA" id="ARBA00022679"/>
    </source>
</evidence>
<dbReference type="InterPro" id="IPR003594">
    <property type="entry name" value="HATPase_dom"/>
</dbReference>
<geneLocation type="plasmid" evidence="9 10">
    <name>1</name>
</geneLocation>
<dbReference type="AlphaFoldDB" id="W0RR65"/>
<accession>W0RR65</accession>
<dbReference type="OrthoDB" id="9813151at2"/>
<dbReference type="Proteomes" id="UP000019151">
    <property type="component" value="Plasmid 1"/>
</dbReference>
<organism evidence="9 10">
    <name type="scientific">Gemmatirosa kalamazoonensis</name>
    <dbReference type="NCBI Taxonomy" id="861299"/>
    <lineage>
        <taxon>Bacteria</taxon>
        <taxon>Pseudomonadati</taxon>
        <taxon>Gemmatimonadota</taxon>
        <taxon>Gemmatimonadia</taxon>
        <taxon>Gemmatimonadales</taxon>
        <taxon>Gemmatimonadaceae</taxon>
        <taxon>Gemmatirosa</taxon>
    </lineage>
</organism>
<feature type="region of interest" description="Disordered" evidence="7">
    <location>
        <begin position="564"/>
        <end position="584"/>
    </location>
</feature>
<evidence type="ECO:0000256" key="3">
    <source>
        <dbReference type="ARBA" id="ARBA00022553"/>
    </source>
</evidence>
<dbReference type="InterPro" id="IPR004358">
    <property type="entry name" value="Sig_transdc_His_kin-like_C"/>
</dbReference>
<dbReference type="InterPro" id="IPR005467">
    <property type="entry name" value="His_kinase_dom"/>
</dbReference>
<keyword evidence="5" id="KW-0418">Kinase</keyword>
<dbReference type="SUPFAM" id="SSF55874">
    <property type="entry name" value="ATPase domain of HSP90 chaperone/DNA topoisomerase II/histidine kinase"/>
    <property type="match status" value="1"/>
</dbReference>
<dbReference type="Gene3D" id="1.10.287.130">
    <property type="match status" value="1"/>
</dbReference>
<feature type="domain" description="Histidine kinase" evidence="8">
    <location>
        <begin position="337"/>
        <end position="563"/>
    </location>
</feature>
<dbReference type="Pfam" id="PF02518">
    <property type="entry name" value="HATPase_c"/>
    <property type="match status" value="1"/>
</dbReference>
<dbReference type="FunFam" id="1.10.287.130:FF:000001">
    <property type="entry name" value="Two-component sensor histidine kinase"/>
    <property type="match status" value="1"/>
</dbReference>
<keyword evidence="9" id="KW-0067">ATP-binding</keyword>
<proteinExistence type="predicted"/>
<dbReference type="EMBL" id="CP007129">
    <property type="protein sequence ID" value="AHG92962.1"/>
    <property type="molecule type" value="Genomic_DNA"/>
</dbReference>
<reference evidence="9 10" key="1">
    <citation type="journal article" date="2014" name="Genome Announc.">
        <title>Genome Sequence and Methylome of Soil Bacterium Gemmatirosa kalamazoonensis KBS708T, a Member of the Rarely Cultivated Gemmatimonadetes Phylum.</title>
        <authorList>
            <person name="Debruyn J.M."/>
            <person name="Radosevich M."/>
            <person name="Wommack K.E."/>
            <person name="Polson S.W."/>
            <person name="Hauser L.J."/>
            <person name="Fawaz M.N."/>
            <person name="Korlach J."/>
            <person name="Tsai Y.C."/>
        </authorList>
    </citation>
    <scope>NUCLEOTIDE SEQUENCE [LARGE SCALE GENOMIC DNA]</scope>
    <source>
        <strain evidence="9 10">KBS708</strain>
        <plasmid evidence="10">Plasmid 1</plasmid>
    </source>
</reference>
<dbReference type="PRINTS" id="PR00344">
    <property type="entry name" value="BCTRLSENSOR"/>
</dbReference>
<dbReference type="Gene3D" id="3.30.565.10">
    <property type="entry name" value="Histidine kinase-like ATPase, C-terminal domain"/>
    <property type="match status" value="1"/>
</dbReference>
<dbReference type="PANTHER" id="PTHR43547">
    <property type="entry name" value="TWO-COMPONENT HISTIDINE KINASE"/>
    <property type="match status" value="1"/>
</dbReference>
<dbReference type="SMART" id="SM00387">
    <property type="entry name" value="HATPase_c"/>
    <property type="match status" value="1"/>
</dbReference>
<dbReference type="RefSeq" id="WP_025414278.1">
    <property type="nucleotide sequence ID" value="NZ_CP007129.1"/>
</dbReference>
<dbReference type="PROSITE" id="PS50109">
    <property type="entry name" value="HIS_KIN"/>
    <property type="match status" value="1"/>
</dbReference>
<evidence type="ECO:0000313" key="10">
    <source>
        <dbReference type="Proteomes" id="UP000019151"/>
    </source>
</evidence>
<evidence type="ECO:0000256" key="5">
    <source>
        <dbReference type="ARBA" id="ARBA00022777"/>
    </source>
</evidence>
<dbReference type="CDD" id="cd00082">
    <property type="entry name" value="HisKA"/>
    <property type="match status" value="1"/>
</dbReference>
<dbReference type="HOGENOM" id="CLU_466737_0_0_0"/>
<gene>
    <name evidence="9" type="ORF">J421_5427</name>
</gene>
<dbReference type="InParanoid" id="W0RR65"/>
<dbReference type="Pfam" id="PF00512">
    <property type="entry name" value="HisKA"/>
    <property type="match status" value="1"/>
</dbReference>
<keyword evidence="4" id="KW-0808">Transferase</keyword>
<dbReference type="SUPFAM" id="SSF47384">
    <property type="entry name" value="Homodimeric domain of signal transducing histidine kinase"/>
    <property type="match status" value="1"/>
</dbReference>